<dbReference type="EMBL" id="CABVPU010000031">
    <property type="protein sequence ID" value="VWC25749.1"/>
    <property type="molecule type" value="Genomic_DNA"/>
</dbReference>
<dbReference type="Proteomes" id="UP000494174">
    <property type="component" value="Unassembled WGS sequence"/>
</dbReference>
<dbReference type="GO" id="GO:0042597">
    <property type="term" value="C:periplasmic space"/>
    <property type="evidence" value="ECO:0007669"/>
    <property type="project" value="UniProtKB-SubCell"/>
</dbReference>
<dbReference type="GO" id="GO:0015846">
    <property type="term" value="P:polyamine transport"/>
    <property type="evidence" value="ECO:0007669"/>
    <property type="project" value="InterPro"/>
</dbReference>
<dbReference type="PANTHER" id="PTHR30222">
    <property type="entry name" value="SPERMIDINE/PUTRESCINE-BINDING PERIPLASMIC PROTEIN"/>
    <property type="match status" value="1"/>
</dbReference>
<accession>A0A6P2QQK6</accession>
<evidence type="ECO:0000256" key="4">
    <source>
        <dbReference type="ARBA" id="ARBA00022764"/>
    </source>
</evidence>
<dbReference type="InterPro" id="IPR001188">
    <property type="entry name" value="Sperm_putr-bd"/>
</dbReference>
<dbReference type="PRINTS" id="PR00909">
    <property type="entry name" value="SPERMDNBNDNG"/>
</dbReference>
<comment type="subcellular location">
    <subcellularLocation>
        <location evidence="1 5">Periplasm</location>
    </subcellularLocation>
</comment>
<evidence type="ECO:0000313" key="7">
    <source>
        <dbReference type="Proteomes" id="UP000494174"/>
    </source>
</evidence>
<comment type="similarity">
    <text evidence="5">Belongs to the bacterial solute-binding protein PotD/PotF family.</text>
</comment>
<sequence>MCATLGASGGHARLLHPMNRRATTRSSRIGTRTEMEDFVMRIRTLRRAIAAAALLSAAGTTAHAAGELNIYNWSDYIAPDTIPSFQKQTGLHVRYDNYDSDDTLQAKLMSGNSGYDIVVPTSNYMAKQIQASVYQPLDKSKLPNLSNLDPLLMKMVADADPGNRYGVPWAYGTDGIGYNVQAVKKALGDKAPVDSWALVFDPANMAKLKSCGVSFLDQAVDVFAATLQYMGKDPNSTNPADYRAAYEVLKKVRPYITQFNSSGYINDLANNDLCVAFGYSGDVGIAHRRAAEAKRPYEIGFANPKEGGLLWFDMMVIPKDAPNRDAALKWINYVQDPKVNAGITNAVFYPTANKAARQYVKPAIARDPSVYPADEVLSRMTLLKPMPPEIRRLQNRLWAQLKTGR</sequence>
<dbReference type="InterPro" id="IPR006059">
    <property type="entry name" value="SBP"/>
</dbReference>
<organism evidence="6 7">
    <name type="scientific">Burkholderia lata (strain ATCC 17760 / DSM 23089 / LMG 22485 / NCIMB 9086 / R18194 / 383)</name>
    <dbReference type="NCBI Taxonomy" id="482957"/>
    <lineage>
        <taxon>Bacteria</taxon>
        <taxon>Pseudomonadati</taxon>
        <taxon>Pseudomonadota</taxon>
        <taxon>Betaproteobacteria</taxon>
        <taxon>Burkholderiales</taxon>
        <taxon>Burkholderiaceae</taxon>
        <taxon>Burkholderia</taxon>
        <taxon>Burkholderia cepacia complex</taxon>
    </lineage>
</organism>
<evidence type="ECO:0000256" key="5">
    <source>
        <dbReference type="PIRNR" id="PIRNR019574"/>
    </source>
</evidence>
<dbReference type="Gene3D" id="3.40.190.10">
    <property type="entry name" value="Periplasmic binding protein-like II"/>
    <property type="match status" value="2"/>
</dbReference>
<name>A0A6P2QQK6_BURL3</name>
<evidence type="ECO:0000256" key="3">
    <source>
        <dbReference type="ARBA" id="ARBA00022729"/>
    </source>
</evidence>
<keyword evidence="3" id="KW-0732">Signal</keyword>
<evidence type="ECO:0000256" key="1">
    <source>
        <dbReference type="ARBA" id="ARBA00004418"/>
    </source>
</evidence>
<proteinExistence type="inferred from homology"/>
<dbReference type="CDD" id="cd13659">
    <property type="entry name" value="PBP2_PotF"/>
    <property type="match status" value="1"/>
</dbReference>
<evidence type="ECO:0000256" key="2">
    <source>
        <dbReference type="ARBA" id="ARBA00022448"/>
    </source>
</evidence>
<comment type="function">
    <text evidence="5">Required for the activity of the bacterial periplasmic transport system of putrescine.</text>
</comment>
<dbReference type="AlphaFoldDB" id="A0A6P2QQK6"/>
<dbReference type="SUPFAM" id="SSF53850">
    <property type="entry name" value="Periplasmic binding protein-like II"/>
    <property type="match status" value="1"/>
</dbReference>
<dbReference type="Pfam" id="PF13416">
    <property type="entry name" value="SBP_bac_8"/>
    <property type="match status" value="1"/>
</dbReference>
<keyword evidence="4 5" id="KW-0574">Periplasm</keyword>
<gene>
    <name evidence="6" type="ORF">BLA15945_06156</name>
</gene>
<dbReference type="GO" id="GO:0019808">
    <property type="term" value="F:polyamine binding"/>
    <property type="evidence" value="ECO:0007669"/>
    <property type="project" value="InterPro"/>
</dbReference>
<reference evidence="6 7" key="1">
    <citation type="submission" date="2019-09" db="EMBL/GenBank/DDBJ databases">
        <authorList>
            <person name="Depoorter E."/>
        </authorList>
    </citation>
    <scope>NUCLEOTIDE SEQUENCE [LARGE SCALE GENOMIC DNA]</scope>
    <source>
        <strain evidence="6">R-15945</strain>
    </source>
</reference>
<evidence type="ECO:0000313" key="6">
    <source>
        <dbReference type="EMBL" id="VWC25749.1"/>
    </source>
</evidence>
<dbReference type="PIRSF" id="PIRSF019574">
    <property type="entry name" value="Periplasmic_polyamine_BP"/>
    <property type="match status" value="1"/>
</dbReference>
<protein>
    <recommendedName>
        <fullName evidence="5">Putrescine-binding periplasmic protein</fullName>
    </recommendedName>
</protein>
<keyword evidence="2 5" id="KW-0813">Transport</keyword>
<dbReference type="PANTHER" id="PTHR30222:SF12">
    <property type="entry name" value="NORSPERMIDINE SENSOR"/>
    <property type="match status" value="1"/>
</dbReference>